<feature type="domain" description="Alpha-macroglobulin receptor-binding" evidence="7">
    <location>
        <begin position="1296"/>
        <end position="1384"/>
    </location>
</feature>
<dbReference type="HOGENOM" id="CLU_001634_5_3_1"/>
<dbReference type="EMBL" id="DS985244">
    <property type="protein sequence ID" value="EDV25556.1"/>
    <property type="molecule type" value="Genomic_DNA"/>
</dbReference>
<organism evidence="8 9">
    <name type="scientific">Trichoplax adhaerens</name>
    <name type="common">Trichoplax reptans</name>
    <dbReference type="NCBI Taxonomy" id="10228"/>
    <lineage>
        <taxon>Eukaryota</taxon>
        <taxon>Metazoa</taxon>
        <taxon>Placozoa</taxon>
        <taxon>Uniplacotomia</taxon>
        <taxon>Trichoplacea</taxon>
        <taxon>Trichoplacidae</taxon>
        <taxon>Trichoplax</taxon>
    </lineage>
</organism>
<dbReference type="SMART" id="SM01360">
    <property type="entry name" value="A2M"/>
    <property type="match status" value="1"/>
</dbReference>
<dbReference type="OMA" id="TNIVIME"/>
<dbReference type="Gene3D" id="2.60.120.1540">
    <property type="match status" value="1"/>
</dbReference>
<dbReference type="KEGG" id="tad:TRIADDRAFT_63880"/>
<dbReference type="Pfam" id="PF17791">
    <property type="entry name" value="MG3"/>
    <property type="match status" value="1"/>
</dbReference>
<sequence length="1393" mass="157904">MHRGTLILCLAFLIGAESFFIPPRTQGVPVNNPLAQIQRPEIPSRFDLGSYFIAAPKTFRFGSNLTISVNIYRAQSPVTVGLTLFSNRRPNIARNPGNVTLEIPVLNNTDTTPDDYYLQAFGFGGVLFNTTKSIFATQNKTFVFLQTDKKLYQPGQTGFISEEFPLTERSSNGTYRIEVRNETDLVTVKFFQINTEVLPEFDVNVHTPDFIFNDTTEVPVTIFARYPLNQAVDGEYTVVCYLAPKRSNTFNRQSPMHTYISKQTNITLTGRLNSNTTLKINTAQLSLLKTLPSYFLPSLVLYINVTVTESETGLVYNVTKRIPLHTQKIQATVVSEPESYKPGMNYQIKVLLTTPDGKPIPNTQTIRLNAIGVFSFKRTRTEYISENSLYTVTFTVPKYSKFFSYEITTTYNNETILLAAKTPMKFVSPSNNYLQLSILNPVPVPCNNQTLIRVDTTQYLFKKQVTLLLFSRGQLIHTNNTNITGFSTLFFINITPEMSPITTAVAFYVRTNGEVVNDILTFNVQPTFKNNVTTTLNSNITTPGSTIEVRVKTTPNAKVGILGIDIRALRATATNDITPENVFDRVRPELPTHYNLNAETEQMLTQPLPLYRNFDANAVFDKAQTLVFTDGKLFRSKSSLMTTQPLFTTQTENTNEINEEQRQLELQEDEQDAIKKVLPETWLWTDTTADSNGEAVLFPEVPNTVNEWAITTMSMSNTTGFGIAPRPAELLAFKHFFITTELPASIIRGEKLTIRATLFNFFPNDITVTTTIHTSQHYTLAEETFLKQRVQVTVPAEQHIEVEYQIIPTTTGYIPITLSATSNDRYIADTVEKHLLVKPQGKERRQVQNLVVDLAKGSFEKTLNIQTPPNDEPTQTTITFTGDMMRLSVENMDNLLETPGRCAEQNLIHMNAPVQLTHYLRVTRQSNPETETKARRLFLLAYQHQMKFLRPDGSFSPYGMKDKSGCLWLTAVTSQIFAEAYRTRLFPIDTSVVVRNTFWLVKQQQPNGAFEESIFTPSLPIKNFTQNHNITLTALVTISLVHNLHYAPFAYLPLVKARTYLEAHLKEISDPYTASIVSYALTISNSHLSSEASRNLNKFATTENNTPIWKIQLTNNTNRLFTELDSIEKSLTIQATSYALLTKMLITRRTQEFIPTASWLISQRNRLGGFVAAHDTCLALKALSKYAMQTYRLSLDAHIIVFDNTNYKAHQSFSINKYNRNQTFSITLPPRTKSVTLSCFGAGFVYTQMLTTNNVTNNTTPEPTPNEPFAIEVKHQRARRTLNTRVCVRLQNVQKPNPTVMELDMPSGLELNRTALAQMVSKLEQLQFFEVERKTLHLYFDKLTTQPTCVDLSFLPHFEITNRQPSHIKLYEFSRPEIQTTTFYVNPSLTTAL</sequence>
<keyword evidence="2" id="KW-0882">Thioester bond</keyword>
<dbReference type="Gene3D" id="2.20.130.20">
    <property type="match status" value="1"/>
</dbReference>
<dbReference type="InterPro" id="IPR008930">
    <property type="entry name" value="Terpenoid_cyclase/PrenylTrfase"/>
</dbReference>
<dbReference type="RefSeq" id="XP_002111589.1">
    <property type="nucleotide sequence ID" value="XM_002111553.1"/>
</dbReference>
<dbReference type="GO" id="GO:0004866">
    <property type="term" value="F:endopeptidase inhibitor activity"/>
    <property type="evidence" value="ECO:0007669"/>
    <property type="project" value="InterPro"/>
</dbReference>
<dbReference type="InterPro" id="IPR041555">
    <property type="entry name" value="MG3"/>
</dbReference>
<evidence type="ECO:0008006" key="10">
    <source>
        <dbReference type="Google" id="ProtNLM"/>
    </source>
</evidence>
<dbReference type="Gene3D" id="2.60.40.690">
    <property type="entry name" value="Alpha-macroglobulin, receptor-binding domain"/>
    <property type="match status" value="1"/>
</dbReference>
<dbReference type="InterPro" id="IPR009048">
    <property type="entry name" value="A-macroglobulin_rcpt-bd"/>
</dbReference>
<dbReference type="Gene3D" id="1.50.10.20">
    <property type="match status" value="1"/>
</dbReference>
<dbReference type="Gene3D" id="2.60.40.1940">
    <property type="match status" value="1"/>
</dbReference>
<dbReference type="CTD" id="6752802"/>
<dbReference type="eggNOG" id="KOG1366">
    <property type="taxonomic scope" value="Eukaryota"/>
</dbReference>
<dbReference type="GO" id="GO:0005615">
    <property type="term" value="C:extracellular space"/>
    <property type="evidence" value="ECO:0007669"/>
    <property type="project" value="InterPro"/>
</dbReference>
<evidence type="ECO:0000259" key="6">
    <source>
        <dbReference type="SMART" id="SM01360"/>
    </source>
</evidence>
<protein>
    <recommendedName>
        <fullName evidence="10">Alpha-2-macroglobulin domain-containing protein</fullName>
    </recommendedName>
</protein>
<reference evidence="8 9" key="1">
    <citation type="journal article" date="2008" name="Nature">
        <title>The Trichoplax genome and the nature of placozoans.</title>
        <authorList>
            <person name="Srivastava M."/>
            <person name="Begovic E."/>
            <person name="Chapman J."/>
            <person name="Putnam N.H."/>
            <person name="Hellsten U."/>
            <person name="Kawashima T."/>
            <person name="Kuo A."/>
            <person name="Mitros T."/>
            <person name="Salamov A."/>
            <person name="Carpenter M.L."/>
            <person name="Signorovitch A.Y."/>
            <person name="Moreno M.A."/>
            <person name="Kamm K."/>
            <person name="Grimwood J."/>
            <person name="Schmutz J."/>
            <person name="Shapiro H."/>
            <person name="Grigoriev I.V."/>
            <person name="Buss L.W."/>
            <person name="Schierwater B."/>
            <person name="Dellaporta S.L."/>
            <person name="Rokhsar D.S."/>
        </authorList>
    </citation>
    <scope>NUCLEOTIDE SEQUENCE [LARGE SCALE GENOMIC DNA]</scope>
    <source>
        <strain evidence="8 9">Grell-BS-1999</strain>
    </source>
</reference>
<dbReference type="PANTHER" id="PTHR11412">
    <property type="entry name" value="MACROGLOBULIN / COMPLEMENT"/>
    <property type="match status" value="1"/>
</dbReference>
<dbReference type="InterPro" id="IPR001599">
    <property type="entry name" value="Macroglobln_a2"/>
</dbReference>
<feature type="domain" description="Alpha-2-macroglobulin bait region" evidence="5">
    <location>
        <begin position="434"/>
        <end position="569"/>
    </location>
</feature>
<evidence type="ECO:0000259" key="7">
    <source>
        <dbReference type="SMART" id="SM01361"/>
    </source>
</evidence>
<evidence type="ECO:0000256" key="1">
    <source>
        <dbReference type="ARBA" id="ARBA00022729"/>
    </source>
</evidence>
<dbReference type="InterPro" id="IPR013783">
    <property type="entry name" value="Ig-like_fold"/>
</dbReference>
<feature type="chain" id="PRO_5002796994" description="Alpha-2-macroglobulin domain-containing protein" evidence="4">
    <location>
        <begin position="19"/>
        <end position="1393"/>
    </location>
</feature>
<dbReference type="InterPro" id="IPR011626">
    <property type="entry name" value="Alpha-macroglobulin_TED"/>
</dbReference>
<dbReference type="InterPro" id="IPR047565">
    <property type="entry name" value="Alpha-macroglob_thiol-ester_cl"/>
</dbReference>
<evidence type="ECO:0000256" key="3">
    <source>
        <dbReference type="SAM" id="Coils"/>
    </source>
</evidence>
<dbReference type="Pfam" id="PF07677">
    <property type="entry name" value="A2M_recep"/>
    <property type="match status" value="1"/>
</dbReference>
<evidence type="ECO:0000256" key="2">
    <source>
        <dbReference type="ARBA" id="ARBA00022966"/>
    </source>
</evidence>
<dbReference type="Gene3D" id="2.60.40.1930">
    <property type="match status" value="1"/>
</dbReference>
<dbReference type="Pfam" id="PF00207">
    <property type="entry name" value="A2M"/>
    <property type="match status" value="1"/>
</dbReference>
<keyword evidence="1 4" id="KW-0732">Signal</keyword>
<dbReference type="Pfam" id="PF07678">
    <property type="entry name" value="TED_complement"/>
    <property type="match status" value="1"/>
</dbReference>
<gene>
    <name evidence="8" type="ORF">TRIADDRAFT_63880</name>
</gene>
<evidence type="ECO:0000259" key="5">
    <source>
        <dbReference type="SMART" id="SM01359"/>
    </source>
</evidence>
<dbReference type="PANTHER" id="PTHR11412:SF136">
    <property type="entry name" value="CD109 ANTIGEN"/>
    <property type="match status" value="1"/>
</dbReference>
<feature type="signal peptide" evidence="4">
    <location>
        <begin position="1"/>
        <end position="18"/>
    </location>
</feature>
<dbReference type="InParanoid" id="B3RVT6"/>
<feature type="coiled-coil region" evidence="3">
    <location>
        <begin position="650"/>
        <end position="677"/>
    </location>
</feature>
<dbReference type="SUPFAM" id="SSF48239">
    <property type="entry name" value="Terpenoid cyclases/Protein prenyltransferases"/>
    <property type="match status" value="1"/>
</dbReference>
<accession>B3RVT6</accession>
<dbReference type="Proteomes" id="UP000009022">
    <property type="component" value="Unassembled WGS sequence"/>
</dbReference>
<dbReference type="InterPro" id="IPR011625">
    <property type="entry name" value="A2M_N_BRD"/>
</dbReference>
<dbReference type="STRING" id="10228.B3RVT6"/>
<feature type="domain" description="Alpha-2-macroglobulin" evidence="6">
    <location>
        <begin position="681"/>
        <end position="772"/>
    </location>
</feature>
<evidence type="ECO:0000313" key="9">
    <source>
        <dbReference type="Proteomes" id="UP000009022"/>
    </source>
</evidence>
<dbReference type="PhylomeDB" id="B3RVT6"/>
<dbReference type="OrthoDB" id="6359008at2759"/>
<proteinExistence type="predicted"/>
<dbReference type="InterPro" id="IPR036595">
    <property type="entry name" value="A-macroglobulin_rcpt-bd_sf"/>
</dbReference>
<name>B3RVT6_TRIAD</name>
<dbReference type="SMART" id="SM01359">
    <property type="entry name" value="A2M_N_2"/>
    <property type="match status" value="1"/>
</dbReference>
<keyword evidence="3" id="KW-0175">Coiled coil</keyword>
<dbReference type="GeneID" id="6752802"/>
<dbReference type="Pfam" id="PF07703">
    <property type="entry name" value="A2M_BRD"/>
    <property type="match status" value="1"/>
</dbReference>
<dbReference type="Gene3D" id="2.60.40.10">
    <property type="entry name" value="Immunoglobulins"/>
    <property type="match status" value="2"/>
</dbReference>
<dbReference type="SMART" id="SM01361">
    <property type="entry name" value="A2M_recep"/>
    <property type="match status" value="1"/>
</dbReference>
<dbReference type="SMART" id="SM01419">
    <property type="entry name" value="Thiol-ester_cl"/>
    <property type="match status" value="1"/>
</dbReference>
<keyword evidence="9" id="KW-1185">Reference proteome</keyword>
<dbReference type="SUPFAM" id="SSF49410">
    <property type="entry name" value="Alpha-macroglobulin receptor domain"/>
    <property type="match status" value="1"/>
</dbReference>
<evidence type="ECO:0000313" key="8">
    <source>
        <dbReference type="EMBL" id="EDV25556.1"/>
    </source>
</evidence>
<evidence type="ECO:0000256" key="4">
    <source>
        <dbReference type="SAM" id="SignalP"/>
    </source>
</evidence>
<dbReference type="InterPro" id="IPR050473">
    <property type="entry name" value="A2M/Complement_sys"/>
</dbReference>